<organism evidence="2">
    <name type="scientific">Inoviridae sp. ctFNB4</name>
    <dbReference type="NCBI Taxonomy" id="2823614"/>
    <lineage>
        <taxon>Viruses</taxon>
        <taxon>Monodnaviria</taxon>
        <taxon>Loebvirae</taxon>
        <taxon>Hofneiviricota</taxon>
        <taxon>Faserviricetes</taxon>
        <taxon>Tubulavirales</taxon>
        <taxon>Inoviridae</taxon>
    </lineage>
</organism>
<name>A0A8S5LBG3_9VIRU</name>
<keyword evidence="1" id="KW-0472">Membrane</keyword>
<keyword evidence="1" id="KW-1133">Transmembrane helix</keyword>
<accession>A0A8S5LBG3</accession>
<reference evidence="2" key="1">
    <citation type="journal article" date="2021" name="Proc. Natl. Acad. Sci. U.S.A.">
        <title>A Catalog of Tens of Thousands of Viruses from Human Metagenomes Reveals Hidden Associations with Chronic Diseases.</title>
        <authorList>
            <person name="Tisza M.J."/>
            <person name="Buck C.B."/>
        </authorList>
    </citation>
    <scope>NUCLEOTIDE SEQUENCE</scope>
    <source>
        <strain evidence="2">CtFNB4</strain>
    </source>
</reference>
<protein>
    <submittedName>
        <fullName evidence="2">Uncharacterized protein</fullName>
    </submittedName>
</protein>
<evidence type="ECO:0000313" key="2">
    <source>
        <dbReference type="EMBL" id="DAD67306.1"/>
    </source>
</evidence>
<proteinExistence type="predicted"/>
<keyword evidence="1" id="KW-0812">Transmembrane</keyword>
<evidence type="ECO:0000256" key="1">
    <source>
        <dbReference type="SAM" id="Phobius"/>
    </source>
</evidence>
<dbReference type="EMBL" id="BK014674">
    <property type="protein sequence ID" value="DAD67306.1"/>
    <property type="molecule type" value="Genomic_DNA"/>
</dbReference>
<feature type="transmembrane region" description="Helical" evidence="1">
    <location>
        <begin position="6"/>
        <end position="26"/>
    </location>
</feature>
<sequence>MCKIYKIYIPHASIFYIKLLSIFIICKKESKMRKDTSVRINGQRRNKLELLAIEISHKSGRLTKMSDIVNHLIDNYMNEAKQDLIHQQSEKN</sequence>